<dbReference type="PANTHER" id="PTHR36117:SF3">
    <property type="entry name" value="4-HYDROXYPHENYLACETATE 3-MONOOXYGENASE-RELATED"/>
    <property type="match status" value="1"/>
</dbReference>
<evidence type="ECO:0000313" key="7">
    <source>
        <dbReference type="EMBL" id="TVX94796.1"/>
    </source>
</evidence>
<comment type="caution">
    <text evidence="7">The sequence shown here is derived from an EMBL/GenBank/DDBJ whole genome shotgun (WGS) entry which is preliminary data.</text>
</comment>
<evidence type="ECO:0000259" key="6">
    <source>
        <dbReference type="Pfam" id="PF11794"/>
    </source>
</evidence>
<reference evidence="7 8" key="1">
    <citation type="submission" date="2019-07" db="EMBL/GenBank/DDBJ databases">
        <authorList>
            <person name="Kim J."/>
        </authorList>
    </citation>
    <scope>NUCLEOTIDE SEQUENCE [LARGE SCALE GENOMIC DNA]</scope>
    <source>
        <strain evidence="7 8">G13</strain>
    </source>
</reference>
<dbReference type="Pfam" id="PF11794">
    <property type="entry name" value="HpaB_N"/>
    <property type="match status" value="1"/>
</dbReference>
<dbReference type="InterPro" id="IPR024719">
    <property type="entry name" value="HpaB/PvcC/4-BUDH_C"/>
</dbReference>
<dbReference type="Proteomes" id="UP000316330">
    <property type="component" value="Unassembled WGS sequence"/>
</dbReference>
<evidence type="ECO:0000256" key="4">
    <source>
        <dbReference type="PIRSR" id="PIRSR000331-2"/>
    </source>
</evidence>
<keyword evidence="1" id="KW-0285">Flavoprotein</keyword>
<gene>
    <name evidence="7" type="ORF">FPZ45_24705</name>
</gene>
<dbReference type="PANTHER" id="PTHR36117">
    <property type="entry name" value="4-HYDROXYPHENYLACETATE 3-MONOOXYGENASE-RELATED"/>
    <property type="match status" value="1"/>
</dbReference>
<dbReference type="AlphaFoldDB" id="A0A559J4Q3"/>
<organism evidence="7 8">
    <name type="scientific">Cohnella terricola</name>
    <dbReference type="NCBI Taxonomy" id="1289167"/>
    <lineage>
        <taxon>Bacteria</taxon>
        <taxon>Bacillati</taxon>
        <taxon>Bacillota</taxon>
        <taxon>Bacilli</taxon>
        <taxon>Bacillales</taxon>
        <taxon>Paenibacillaceae</taxon>
        <taxon>Cohnella</taxon>
    </lineage>
</organism>
<proteinExistence type="predicted"/>
<dbReference type="Gene3D" id="2.40.110.10">
    <property type="entry name" value="Butyryl-CoA Dehydrogenase, subunit A, domain 2"/>
    <property type="match status" value="1"/>
</dbReference>
<dbReference type="RefSeq" id="WP_144707325.1">
    <property type="nucleotide sequence ID" value="NZ_VNJJ01000029.1"/>
</dbReference>
<evidence type="ECO:0000256" key="2">
    <source>
        <dbReference type="ARBA" id="ARBA00022827"/>
    </source>
</evidence>
<dbReference type="InterPro" id="IPR046373">
    <property type="entry name" value="Acyl-CoA_Oxase/DH_mid-dom_sf"/>
</dbReference>
<dbReference type="EMBL" id="VNJJ01000029">
    <property type="protein sequence ID" value="TVX94796.1"/>
    <property type="molecule type" value="Genomic_DNA"/>
</dbReference>
<evidence type="ECO:0000313" key="8">
    <source>
        <dbReference type="Proteomes" id="UP000316330"/>
    </source>
</evidence>
<feature type="domain" description="HpaB/PvcC/4-BUDH C-terminal" evidence="5">
    <location>
        <begin position="285"/>
        <end position="473"/>
    </location>
</feature>
<sequence>MNLGEQYLQRINDGRKVWLRNQVIDHVAKHPVFAETTRTIADLLNKQTTPETCEELSYTNQDNTSRTNMAFLVPRSIEDLFRRHNAFKYYANATFGVTDGLSQYARSVLTGHYASRNFIGIGNHYSRKLEAYYKLVSENDLLCTIASHDPQENRSHLPSKLDGSDSRLRVVNETKEGIIVRGARMAAANAPYVDEILISFYDPRSREDQHHGSMFAVAAHTPGVHIVCRDSFVTKEIENHPLSGRYEDMDSVIIFDDVLVPWERVFIASDPEAIKKVQQDPVAAALAQHQSVVRLLSNLEFIAAVGHALTSASEVKTLLHVQEKMGELIIQLEAIKGLLLSAEHRSSPIYENIWLPDERTLHTARNLGARFYPRSIEILQQVGSDTLLQNPATLEEFNGPIGHLLRNYYRGADREALERTKLIKLAWDLVGSPLATRRKIQEQFFWGDPVQALAVQYENYPKESLTEAVWKLVETKSR</sequence>
<dbReference type="InterPro" id="IPR009100">
    <property type="entry name" value="AcylCoA_DH/oxidase_NM_dom_sf"/>
</dbReference>
<keyword evidence="8" id="KW-1185">Reference proteome</keyword>
<dbReference type="SUPFAM" id="SSF56645">
    <property type="entry name" value="Acyl-CoA dehydrogenase NM domain-like"/>
    <property type="match status" value="1"/>
</dbReference>
<dbReference type="InterPro" id="IPR036250">
    <property type="entry name" value="AcylCo_DH-like_C"/>
</dbReference>
<accession>A0A559J4Q3</accession>
<keyword evidence="3" id="KW-0560">Oxidoreductase</keyword>
<dbReference type="Gene3D" id="1.20.140.10">
    <property type="entry name" value="Butyryl-CoA Dehydrogenase, subunit A, domain 3"/>
    <property type="match status" value="1"/>
</dbReference>
<dbReference type="InterPro" id="IPR004925">
    <property type="entry name" value="HpaB/PvcC/4-BUDH"/>
</dbReference>
<dbReference type="OrthoDB" id="9785230at2"/>
<dbReference type="SUPFAM" id="SSF47203">
    <property type="entry name" value="Acyl-CoA dehydrogenase C-terminal domain-like"/>
    <property type="match status" value="1"/>
</dbReference>
<keyword evidence="2 4" id="KW-0274">FAD</keyword>
<feature type="domain" description="HpaB/PvcC/4-BUDH N-terminal" evidence="6">
    <location>
        <begin position="4"/>
        <end position="267"/>
    </location>
</feature>
<dbReference type="Gene3D" id="1.10.3140.10">
    <property type="entry name" value="4-hydroxybutyryl-coa dehydratase, domain 1"/>
    <property type="match status" value="1"/>
</dbReference>
<dbReference type="GO" id="GO:0016627">
    <property type="term" value="F:oxidoreductase activity, acting on the CH-CH group of donors"/>
    <property type="evidence" value="ECO:0007669"/>
    <property type="project" value="InterPro"/>
</dbReference>
<protein>
    <submittedName>
        <fullName evidence="7">4-hydroxyphenylacetate 3-hydroxylase</fullName>
    </submittedName>
</protein>
<evidence type="ECO:0000256" key="3">
    <source>
        <dbReference type="ARBA" id="ARBA00023002"/>
    </source>
</evidence>
<name>A0A559J4Q3_9BACL</name>
<dbReference type="Pfam" id="PF03241">
    <property type="entry name" value="HpaB"/>
    <property type="match status" value="1"/>
</dbReference>
<evidence type="ECO:0000256" key="1">
    <source>
        <dbReference type="ARBA" id="ARBA00022630"/>
    </source>
</evidence>
<feature type="binding site" evidence="4">
    <location>
        <begin position="151"/>
        <end position="154"/>
    </location>
    <ligand>
        <name>FAD</name>
        <dbReference type="ChEBI" id="CHEBI:57692"/>
    </ligand>
</feature>
<evidence type="ECO:0000259" key="5">
    <source>
        <dbReference type="Pfam" id="PF03241"/>
    </source>
</evidence>
<dbReference type="InterPro" id="IPR024674">
    <property type="entry name" value="HpaB/PvcC/4-BUDH_N"/>
</dbReference>
<dbReference type="PIRSF" id="PIRSF000331">
    <property type="entry name" value="HpaA_HpaB"/>
    <property type="match status" value="1"/>
</dbReference>